<comment type="caution">
    <text evidence="1">The sequence shown here is derived from an EMBL/GenBank/DDBJ whole genome shotgun (WGS) entry which is preliminary data.</text>
</comment>
<name>A0ABQ0I1G6_9ALTE</name>
<accession>A0ABQ0I1G6</accession>
<evidence type="ECO:0000313" key="2">
    <source>
        <dbReference type="Proteomes" id="UP000008372"/>
    </source>
</evidence>
<dbReference type="Proteomes" id="UP000008372">
    <property type="component" value="Unassembled WGS sequence"/>
</dbReference>
<dbReference type="EMBL" id="BAEK01000006">
    <property type="protein sequence ID" value="GAC03166.1"/>
    <property type="molecule type" value="Genomic_DNA"/>
</dbReference>
<keyword evidence="2" id="KW-1185">Reference proteome</keyword>
<protein>
    <recommendedName>
        <fullName evidence="3">Transposase</fullName>
    </recommendedName>
</protein>
<reference evidence="1 2" key="1">
    <citation type="journal article" date="2014" name="Environ. Microbiol.">
        <title>Comparative genomics of the marine bacterial genus Glaciecola reveals the high degree of genomic diversity and genomic characteristic for cold adaptation.</title>
        <authorList>
            <person name="Qin Q.L."/>
            <person name="Xie B.B."/>
            <person name="Yu Y."/>
            <person name="Shu Y.L."/>
            <person name="Rong J.C."/>
            <person name="Zhang Y.J."/>
            <person name="Zhao D.L."/>
            <person name="Chen X.L."/>
            <person name="Zhang X.Y."/>
            <person name="Chen B."/>
            <person name="Zhou B.C."/>
            <person name="Zhang Y.Z."/>
        </authorList>
    </citation>
    <scope>NUCLEOTIDE SEQUENCE [LARGE SCALE GENOMIC DNA]</scope>
    <source>
        <strain evidence="1 2">NO2</strain>
    </source>
</reference>
<evidence type="ECO:0008006" key="3">
    <source>
        <dbReference type="Google" id="ProtNLM"/>
    </source>
</evidence>
<gene>
    <name evidence="1" type="ORF">GAGA_0301</name>
</gene>
<organism evidence="1 2">
    <name type="scientific">Paraglaciecola agarilytica NO2</name>
    <dbReference type="NCBI Taxonomy" id="1125747"/>
    <lineage>
        <taxon>Bacteria</taxon>
        <taxon>Pseudomonadati</taxon>
        <taxon>Pseudomonadota</taxon>
        <taxon>Gammaproteobacteria</taxon>
        <taxon>Alteromonadales</taxon>
        <taxon>Alteromonadaceae</taxon>
        <taxon>Paraglaciecola</taxon>
    </lineage>
</organism>
<evidence type="ECO:0000313" key="1">
    <source>
        <dbReference type="EMBL" id="GAC03166.1"/>
    </source>
</evidence>
<sequence length="55" mass="6370">MANIKHLFTDEYSFFIWLGFKYSQKGYTMGNLLLGIVLRISTSLHSNTFSACKYI</sequence>
<proteinExistence type="predicted"/>